<dbReference type="InterPro" id="IPR050645">
    <property type="entry name" value="Histidine_acid_phosphatase"/>
</dbReference>
<dbReference type="Pfam" id="PF00328">
    <property type="entry name" value="His_Phos_2"/>
    <property type="match status" value="1"/>
</dbReference>
<evidence type="ECO:0000256" key="1">
    <source>
        <dbReference type="ARBA" id="ARBA00005375"/>
    </source>
</evidence>
<keyword evidence="2" id="KW-0378">Hydrolase</keyword>
<dbReference type="CDD" id="cd07061">
    <property type="entry name" value="HP_HAP_like"/>
    <property type="match status" value="1"/>
</dbReference>
<dbReference type="InterPro" id="IPR029033">
    <property type="entry name" value="His_PPase_superfam"/>
</dbReference>
<comment type="similarity">
    <text evidence="1">Belongs to the histidine acid phosphatase family.</text>
</comment>
<evidence type="ECO:0000256" key="4">
    <source>
        <dbReference type="ARBA" id="ARBA00040357"/>
    </source>
</evidence>
<comment type="catalytic activity">
    <reaction evidence="3">
        <text>3-O-[beta-D-GlcA-(1-&gt;3)-beta-D-Gal-(1-&gt;3)-beta-D-Gal-(1-&gt;4)-beta-D-2-O-P-Xyl]-L-seryl-[protein] + H2O = 3-O-(beta-D-GlcA-(1-&gt;3)-beta-D-Gal-(1-&gt;3)-beta-D-Gal-(1-&gt;4)-beta-D-Xyl)-L-seryl-[protein] + phosphate</text>
        <dbReference type="Rhea" id="RHEA:56512"/>
        <dbReference type="Rhea" id="RHEA-COMP:12573"/>
        <dbReference type="Rhea" id="RHEA-COMP:14559"/>
        <dbReference type="ChEBI" id="CHEBI:15377"/>
        <dbReference type="ChEBI" id="CHEBI:43474"/>
        <dbReference type="ChEBI" id="CHEBI:132093"/>
        <dbReference type="ChEBI" id="CHEBI:140495"/>
    </reaction>
</comment>
<dbReference type="PANTHER" id="PTHR11567:SF110">
    <property type="entry name" value="2-PHOSPHOXYLOSE PHOSPHATASE 1"/>
    <property type="match status" value="1"/>
</dbReference>
<sequence length="117" mass="13306">MLCCRCCQLGMKEAMELGLYLRYRYTNFLPVVYNTDDVLVRSSDVDRTIVSGMMVMNGIFPLHNAPVDLMSINSQVTPVHTMPDDNNFVSNVSCILAAASWRKSLHIQKFMIKPPFK</sequence>
<evidence type="ECO:0000313" key="7">
    <source>
        <dbReference type="Proteomes" id="UP001159363"/>
    </source>
</evidence>
<dbReference type="EMBL" id="JARBHB010000006">
    <property type="protein sequence ID" value="KAJ8881419.1"/>
    <property type="molecule type" value="Genomic_DNA"/>
</dbReference>
<dbReference type="Proteomes" id="UP001159363">
    <property type="component" value="Chromosome 5"/>
</dbReference>
<name>A0ABQ9HAX6_9NEOP</name>
<dbReference type="Gene3D" id="3.40.50.1240">
    <property type="entry name" value="Phosphoglycerate mutase-like"/>
    <property type="match status" value="1"/>
</dbReference>
<evidence type="ECO:0000256" key="3">
    <source>
        <dbReference type="ARBA" id="ARBA00036311"/>
    </source>
</evidence>
<gene>
    <name evidence="6" type="ORF">PR048_017900</name>
</gene>
<dbReference type="PANTHER" id="PTHR11567">
    <property type="entry name" value="ACID PHOSPHATASE-RELATED"/>
    <property type="match status" value="1"/>
</dbReference>
<accession>A0ABQ9HAX6</accession>
<organism evidence="6 7">
    <name type="scientific">Dryococelus australis</name>
    <dbReference type="NCBI Taxonomy" id="614101"/>
    <lineage>
        <taxon>Eukaryota</taxon>
        <taxon>Metazoa</taxon>
        <taxon>Ecdysozoa</taxon>
        <taxon>Arthropoda</taxon>
        <taxon>Hexapoda</taxon>
        <taxon>Insecta</taxon>
        <taxon>Pterygota</taxon>
        <taxon>Neoptera</taxon>
        <taxon>Polyneoptera</taxon>
        <taxon>Phasmatodea</taxon>
        <taxon>Verophasmatodea</taxon>
        <taxon>Anareolatae</taxon>
        <taxon>Phasmatidae</taxon>
        <taxon>Eurycanthinae</taxon>
        <taxon>Dryococelus</taxon>
    </lineage>
</organism>
<evidence type="ECO:0000256" key="2">
    <source>
        <dbReference type="ARBA" id="ARBA00022801"/>
    </source>
</evidence>
<keyword evidence="7" id="KW-1185">Reference proteome</keyword>
<reference evidence="6 7" key="1">
    <citation type="submission" date="2023-02" db="EMBL/GenBank/DDBJ databases">
        <title>LHISI_Scaffold_Assembly.</title>
        <authorList>
            <person name="Stuart O.P."/>
            <person name="Cleave R."/>
            <person name="Magrath M.J.L."/>
            <person name="Mikheyev A.S."/>
        </authorList>
    </citation>
    <scope>NUCLEOTIDE SEQUENCE [LARGE SCALE GENOMIC DNA]</scope>
    <source>
        <strain evidence="6">Daus_M_001</strain>
        <tissue evidence="6">Leg muscle</tissue>
    </source>
</reference>
<dbReference type="SUPFAM" id="SSF53254">
    <property type="entry name" value="Phosphoglycerate mutase-like"/>
    <property type="match status" value="1"/>
</dbReference>
<comment type="caution">
    <text evidence="6">The sequence shown here is derived from an EMBL/GenBank/DDBJ whole genome shotgun (WGS) entry which is preliminary data.</text>
</comment>
<dbReference type="InterPro" id="IPR000560">
    <property type="entry name" value="His_Pase_clade-2"/>
</dbReference>
<protein>
    <recommendedName>
        <fullName evidence="4">2-phosphoxylose phosphatase 1</fullName>
    </recommendedName>
    <alternativeName>
        <fullName evidence="5">Acid phosphatase-like protein 2</fullName>
    </alternativeName>
</protein>
<proteinExistence type="inferred from homology"/>
<evidence type="ECO:0000313" key="6">
    <source>
        <dbReference type="EMBL" id="KAJ8881419.1"/>
    </source>
</evidence>
<evidence type="ECO:0000256" key="5">
    <source>
        <dbReference type="ARBA" id="ARBA00041499"/>
    </source>
</evidence>